<name>A0A2S3ICI9_9POAL</name>
<dbReference type="EMBL" id="CM008053">
    <property type="protein sequence ID" value="PAN41338.1"/>
    <property type="molecule type" value="Genomic_DNA"/>
</dbReference>
<reference evidence="1" key="1">
    <citation type="submission" date="2018-04" db="EMBL/GenBank/DDBJ databases">
        <title>WGS assembly of Panicum hallii.</title>
        <authorList>
            <person name="Lovell J."/>
            <person name="Jenkins J."/>
            <person name="Lowry D."/>
            <person name="Mamidi S."/>
            <person name="Sreedasyam A."/>
            <person name="Weng X."/>
            <person name="Barry K."/>
            <person name="Bonette J."/>
            <person name="Campitelli B."/>
            <person name="Daum C."/>
            <person name="Gordon S."/>
            <person name="Gould B."/>
            <person name="Lipzen A."/>
            <person name="Macqueen A."/>
            <person name="Palacio-Mejia J."/>
            <person name="Plott C."/>
            <person name="Shakirov E."/>
            <person name="Shu S."/>
            <person name="Yoshinaga Y."/>
            <person name="Zane M."/>
            <person name="Rokhsar D."/>
            <person name="Grimwood J."/>
            <person name="Schmutz J."/>
            <person name="Juenger T."/>
        </authorList>
    </citation>
    <scope>NUCLEOTIDE SEQUENCE [LARGE SCALE GENOMIC DNA]</scope>
    <source>
        <strain evidence="1">FIL2</strain>
    </source>
</reference>
<accession>A0A2S3ICI9</accession>
<dbReference type="Gramene" id="PAN41338">
    <property type="protein sequence ID" value="PAN41338"/>
    <property type="gene ID" value="PAHAL_8G036100"/>
</dbReference>
<dbReference type="AlphaFoldDB" id="A0A2S3ICI9"/>
<proteinExistence type="predicted"/>
<protein>
    <submittedName>
        <fullName evidence="1">Uncharacterized protein</fullName>
    </submittedName>
</protein>
<organism evidence="1">
    <name type="scientific">Panicum hallii</name>
    <dbReference type="NCBI Taxonomy" id="206008"/>
    <lineage>
        <taxon>Eukaryota</taxon>
        <taxon>Viridiplantae</taxon>
        <taxon>Streptophyta</taxon>
        <taxon>Embryophyta</taxon>
        <taxon>Tracheophyta</taxon>
        <taxon>Spermatophyta</taxon>
        <taxon>Magnoliopsida</taxon>
        <taxon>Liliopsida</taxon>
        <taxon>Poales</taxon>
        <taxon>Poaceae</taxon>
        <taxon>PACMAD clade</taxon>
        <taxon>Panicoideae</taxon>
        <taxon>Panicodae</taxon>
        <taxon>Paniceae</taxon>
        <taxon>Panicinae</taxon>
        <taxon>Panicum</taxon>
        <taxon>Panicum sect. Panicum</taxon>
    </lineage>
</organism>
<sequence>MDNDRFIMQPLYTLADGQTKKLFWCIATCVSRAKSLSSREDPG</sequence>
<gene>
    <name evidence="1" type="ORF">PAHAL_8G036100</name>
</gene>
<evidence type="ECO:0000313" key="1">
    <source>
        <dbReference type="EMBL" id="PAN41338.1"/>
    </source>
</evidence>
<dbReference type="Proteomes" id="UP000243499">
    <property type="component" value="Chromosome 8"/>
</dbReference>